<accession>A0A917EP04</accession>
<dbReference type="InterPro" id="IPR016181">
    <property type="entry name" value="Acyl_CoA_acyltransferase"/>
</dbReference>
<feature type="domain" description="N-acetyltransferase" evidence="1">
    <location>
        <begin position="1"/>
        <end position="157"/>
    </location>
</feature>
<dbReference type="GO" id="GO:0016747">
    <property type="term" value="F:acyltransferase activity, transferring groups other than amino-acyl groups"/>
    <property type="evidence" value="ECO:0007669"/>
    <property type="project" value="InterPro"/>
</dbReference>
<sequence>MQIMKFHVSDSEEVLSLFYDTVHIVNANDYSKEQLDVWAPISEKDNKMDIWGTSLTQNITYVAKKDGRIVGFGDLTSSGYLDRLYVHKDYQRQGIASALIHKLEREAKRLHLPEVHTHASITAKLFFLSKGYTIVCEQTVHRQGIALINYKMRKQFV</sequence>
<dbReference type="SUPFAM" id="SSF55729">
    <property type="entry name" value="Acyl-CoA N-acyltransferases (Nat)"/>
    <property type="match status" value="1"/>
</dbReference>
<dbReference type="CDD" id="cd04301">
    <property type="entry name" value="NAT_SF"/>
    <property type="match status" value="1"/>
</dbReference>
<gene>
    <name evidence="2" type="ORF">GCM10007140_15900</name>
</gene>
<name>A0A917EP04_9BACI</name>
<dbReference type="RefSeq" id="WP_188387833.1">
    <property type="nucleotide sequence ID" value="NZ_BMFK01000001.1"/>
</dbReference>
<organism evidence="2 3">
    <name type="scientific">Priestia taiwanensis</name>
    <dbReference type="NCBI Taxonomy" id="1347902"/>
    <lineage>
        <taxon>Bacteria</taxon>
        <taxon>Bacillati</taxon>
        <taxon>Bacillota</taxon>
        <taxon>Bacilli</taxon>
        <taxon>Bacillales</taxon>
        <taxon>Bacillaceae</taxon>
        <taxon>Priestia</taxon>
    </lineage>
</organism>
<evidence type="ECO:0000259" key="1">
    <source>
        <dbReference type="PROSITE" id="PS51186"/>
    </source>
</evidence>
<proteinExistence type="predicted"/>
<dbReference type="Pfam" id="PF13673">
    <property type="entry name" value="Acetyltransf_10"/>
    <property type="match status" value="1"/>
</dbReference>
<dbReference type="InterPro" id="IPR052564">
    <property type="entry name" value="N-acetyltrans/Recomb-assoc"/>
</dbReference>
<reference evidence="2" key="1">
    <citation type="journal article" date="2014" name="Int. J. Syst. Evol. Microbiol.">
        <title>Complete genome sequence of Corynebacterium casei LMG S-19264T (=DSM 44701T), isolated from a smear-ripened cheese.</title>
        <authorList>
            <consortium name="US DOE Joint Genome Institute (JGI-PGF)"/>
            <person name="Walter F."/>
            <person name="Albersmeier A."/>
            <person name="Kalinowski J."/>
            <person name="Ruckert C."/>
        </authorList>
    </citation>
    <scope>NUCLEOTIDE SEQUENCE</scope>
    <source>
        <strain evidence="2">CGMCC 1.12698</strain>
    </source>
</reference>
<dbReference type="PROSITE" id="PS51186">
    <property type="entry name" value="GNAT"/>
    <property type="match status" value="1"/>
</dbReference>
<dbReference type="AlphaFoldDB" id="A0A917EP04"/>
<dbReference type="EMBL" id="BMFK01000001">
    <property type="protein sequence ID" value="GGE66531.1"/>
    <property type="molecule type" value="Genomic_DNA"/>
</dbReference>
<keyword evidence="3" id="KW-1185">Reference proteome</keyword>
<dbReference type="Proteomes" id="UP000605259">
    <property type="component" value="Unassembled WGS sequence"/>
</dbReference>
<dbReference type="PANTHER" id="PTHR43451:SF1">
    <property type="entry name" value="ACETYLTRANSFERASE"/>
    <property type="match status" value="1"/>
</dbReference>
<dbReference type="Gene3D" id="3.40.630.30">
    <property type="match status" value="1"/>
</dbReference>
<protein>
    <submittedName>
        <fullName evidence="2">Acetyltransferase</fullName>
    </submittedName>
</protein>
<reference evidence="2" key="2">
    <citation type="submission" date="2020-09" db="EMBL/GenBank/DDBJ databases">
        <authorList>
            <person name="Sun Q."/>
            <person name="Zhou Y."/>
        </authorList>
    </citation>
    <scope>NUCLEOTIDE SEQUENCE</scope>
    <source>
        <strain evidence="2">CGMCC 1.12698</strain>
    </source>
</reference>
<dbReference type="PANTHER" id="PTHR43451">
    <property type="entry name" value="ACETYLTRANSFERASE (GNAT) FAMILY PROTEIN"/>
    <property type="match status" value="1"/>
</dbReference>
<evidence type="ECO:0000313" key="3">
    <source>
        <dbReference type="Proteomes" id="UP000605259"/>
    </source>
</evidence>
<evidence type="ECO:0000313" key="2">
    <source>
        <dbReference type="EMBL" id="GGE66531.1"/>
    </source>
</evidence>
<comment type="caution">
    <text evidence="2">The sequence shown here is derived from an EMBL/GenBank/DDBJ whole genome shotgun (WGS) entry which is preliminary data.</text>
</comment>
<dbReference type="InterPro" id="IPR000182">
    <property type="entry name" value="GNAT_dom"/>
</dbReference>